<dbReference type="GO" id="GO:0071555">
    <property type="term" value="P:cell wall organization"/>
    <property type="evidence" value="ECO:0007669"/>
    <property type="project" value="UniProtKB-KW"/>
</dbReference>
<reference evidence="21 22" key="1">
    <citation type="submission" date="2019-05" db="EMBL/GenBank/DDBJ databases">
        <title>Draft Whole-Genome sequence of the green sulfur bacterium Chlorobaculum thiosulfatiphilum DSM 249.</title>
        <authorList>
            <person name="Meyer T.E."/>
            <person name="Kyndt J.A."/>
        </authorList>
    </citation>
    <scope>NUCLEOTIDE SEQUENCE [LARGE SCALE GENOMIC DNA]</scope>
    <source>
        <strain evidence="21 22">DSM 249</strain>
    </source>
</reference>
<comment type="pathway">
    <text evidence="4 19">Cell wall biogenesis; peptidoglycan biosynthesis.</text>
</comment>
<dbReference type="EMBL" id="VDCH01000001">
    <property type="protein sequence ID" value="TNJ40345.1"/>
    <property type="molecule type" value="Genomic_DNA"/>
</dbReference>
<dbReference type="PANTHER" id="PTHR21071">
    <property type="entry name" value="UDP-N-ACETYLENOLPYRUVOYLGLUCOSAMINE REDUCTASE"/>
    <property type="match status" value="1"/>
</dbReference>
<dbReference type="GO" id="GO:0008762">
    <property type="term" value="F:UDP-N-acetylmuramate dehydrogenase activity"/>
    <property type="evidence" value="ECO:0007669"/>
    <property type="project" value="UniProtKB-UniRule"/>
</dbReference>
<dbReference type="CDD" id="cd09627">
    <property type="entry name" value="DOMON_murB_like"/>
    <property type="match status" value="1"/>
</dbReference>
<feature type="active site" evidence="19">
    <location>
        <position position="291"/>
    </location>
</feature>
<comment type="caution">
    <text evidence="19">Lacks conserved residue(s) required for the propagation of feature annotation.</text>
</comment>
<comment type="catalytic activity">
    <reaction evidence="18 19">
        <text>UDP-N-acetyl-alpha-D-muramate + NADP(+) = UDP-N-acetyl-3-O-(1-carboxyvinyl)-alpha-D-glucosamine + NADPH + H(+)</text>
        <dbReference type="Rhea" id="RHEA:12248"/>
        <dbReference type="ChEBI" id="CHEBI:15378"/>
        <dbReference type="ChEBI" id="CHEBI:57783"/>
        <dbReference type="ChEBI" id="CHEBI:58349"/>
        <dbReference type="ChEBI" id="CHEBI:68483"/>
        <dbReference type="ChEBI" id="CHEBI:70757"/>
        <dbReference type="EC" id="1.3.1.98"/>
    </reaction>
</comment>
<dbReference type="Pfam" id="PF01565">
    <property type="entry name" value="FAD_binding_4"/>
    <property type="match status" value="1"/>
</dbReference>
<dbReference type="GO" id="GO:0071949">
    <property type="term" value="F:FAD binding"/>
    <property type="evidence" value="ECO:0007669"/>
    <property type="project" value="InterPro"/>
</dbReference>
<evidence type="ECO:0000256" key="7">
    <source>
        <dbReference type="ARBA" id="ARBA00022490"/>
    </source>
</evidence>
<feature type="domain" description="FAD-binding PCMH-type" evidence="20">
    <location>
        <begin position="23"/>
        <end position="189"/>
    </location>
</feature>
<comment type="caution">
    <text evidence="21">The sequence shown here is derived from an EMBL/GenBank/DDBJ whole genome shotgun (WGS) entry which is preliminary data.</text>
</comment>
<gene>
    <name evidence="19 21" type="primary">murB</name>
    <name evidence="21" type="ORF">FGF66_00890</name>
</gene>
<evidence type="ECO:0000256" key="16">
    <source>
        <dbReference type="ARBA" id="ARBA00023316"/>
    </source>
</evidence>
<dbReference type="Pfam" id="PF02873">
    <property type="entry name" value="MurB_C"/>
    <property type="match status" value="1"/>
</dbReference>
<dbReference type="Proteomes" id="UP000308271">
    <property type="component" value="Unassembled WGS sequence"/>
</dbReference>
<dbReference type="SUPFAM" id="SSF56176">
    <property type="entry name" value="FAD-binding/transporter-associated domain-like"/>
    <property type="match status" value="1"/>
</dbReference>
<evidence type="ECO:0000256" key="19">
    <source>
        <dbReference type="HAMAP-Rule" id="MF_00037"/>
    </source>
</evidence>
<dbReference type="HAMAP" id="MF_00037">
    <property type="entry name" value="MurB"/>
    <property type="match status" value="1"/>
</dbReference>
<keyword evidence="8 19" id="KW-0132">Cell division</keyword>
<keyword evidence="11 19" id="KW-0521">NADP</keyword>
<dbReference type="GO" id="GO:0005829">
    <property type="term" value="C:cytosol"/>
    <property type="evidence" value="ECO:0007669"/>
    <property type="project" value="TreeGrafter"/>
</dbReference>
<evidence type="ECO:0000256" key="6">
    <source>
        <dbReference type="ARBA" id="ARBA00015188"/>
    </source>
</evidence>
<name>A0A5C4SAS9_CHLTI</name>
<evidence type="ECO:0000256" key="15">
    <source>
        <dbReference type="ARBA" id="ARBA00023306"/>
    </source>
</evidence>
<dbReference type="InterPro" id="IPR006094">
    <property type="entry name" value="Oxid_FAD_bind_N"/>
</dbReference>
<evidence type="ECO:0000256" key="8">
    <source>
        <dbReference type="ARBA" id="ARBA00022618"/>
    </source>
</evidence>
<dbReference type="GO" id="GO:0009252">
    <property type="term" value="P:peptidoglycan biosynthetic process"/>
    <property type="evidence" value="ECO:0007669"/>
    <property type="project" value="UniProtKB-UniRule"/>
</dbReference>
<keyword evidence="16 19" id="KW-0961">Cell wall biogenesis/degradation</keyword>
<dbReference type="SUPFAM" id="SSF56194">
    <property type="entry name" value="Uridine diphospho-N-Acetylenolpyruvylglucosamine reductase, MurB, C-terminal domain"/>
    <property type="match status" value="1"/>
</dbReference>
<comment type="cofactor">
    <cofactor evidence="1 19">
        <name>FAD</name>
        <dbReference type="ChEBI" id="CHEBI:57692"/>
    </cofactor>
</comment>
<dbReference type="InterPro" id="IPR036635">
    <property type="entry name" value="MurB_C_sf"/>
</dbReference>
<comment type="subcellular location">
    <subcellularLocation>
        <location evidence="3 19">Cytoplasm</location>
    </subcellularLocation>
</comment>
<dbReference type="OrthoDB" id="9804753at2"/>
<dbReference type="PANTHER" id="PTHR21071:SF4">
    <property type="entry name" value="UDP-N-ACETYLENOLPYRUVOYLGLUCOSAMINE REDUCTASE"/>
    <property type="match status" value="1"/>
</dbReference>
<evidence type="ECO:0000256" key="5">
    <source>
        <dbReference type="ARBA" id="ARBA00012518"/>
    </source>
</evidence>
<keyword evidence="14 19" id="KW-0560">Oxidoreductase</keyword>
<dbReference type="UniPathway" id="UPA00219"/>
<evidence type="ECO:0000256" key="13">
    <source>
        <dbReference type="ARBA" id="ARBA00022984"/>
    </source>
</evidence>
<evidence type="ECO:0000259" key="20">
    <source>
        <dbReference type="PROSITE" id="PS51387"/>
    </source>
</evidence>
<evidence type="ECO:0000313" key="21">
    <source>
        <dbReference type="EMBL" id="TNJ40345.1"/>
    </source>
</evidence>
<dbReference type="Gene3D" id="3.30.43.10">
    <property type="entry name" value="Uridine Diphospho-n-acetylenolpyruvylglucosamine Reductase, domain 2"/>
    <property type="match status" value="1"/>
</dbReference>
<dbReference type="GO" id="GO:0051301">
    <property type="term" value="P:cell division"/>
    <property type="evidence" value="ECO:0007669"/>
    <property type="project" value="UniProtKB-KW"/>
</dbReference>
<sequence>MPEPMFPCPCDERVPLATVGYYAIGGEARWVARPRSVAELASALDRCRQLSLPVIIAGKGSNMLFSDEEFPGAVIVLDAMNRLFRVSDSLFFCEAGVENTDAALAIQQAGRSGGEWLYRLPGAIGGTVRMNGRCYGREISAVTRSVVTVGLDGAVRWRAAGEVFLGYKETSLMRSPEIVVGAVLEFADEDAPEAIEARMLEYGDDRDAKHQFDFPSCGSTFKNSYEAGKPSGQIFDALGFRGRREGGAQVSDHHANFIFNTGAARAVDVLKLAAAMRSGAREQAGAALELELQCVGLFETALLDACGIASTPEPTRPGFGWAGLLRFPDARNDAFPRKLLHGQALDYFCRDAAFPAGITVEVEQLVPLAEARKSPERPFIRWTTRDESANAFSLRPDAPAGAFVDHLWESSVSELFIVDGGGSAEYLEFEVTPQAHWLALRFDAPRQRAAGHETPSDALWRGQATPFASETGFGIEFSYALLEPFIHEDRLTLQNAVSLGDGRYGLFPWWHDEGAPDFHQPAKFCAVKLG</sequence>
<evidence type="ECO:0000256" key="1">
    <source>
        <dbReference type="ARBA" id="ARBA00001974"/>
    </source>
</evidence>
<comment type="function">
    <text evidence="2 19">Cell wall formation.</text>
</comment>
<evidence type="ECO:0000256" key="14">
    <source>
        <dbReference type="ARBA" id="ARBA00023002"/>
    </source>
</evidence>
<evidence type="ECO:0000256" key="10">
    <source>
        <dbReference type="ARBA" id="ARBA00022827"/>
    </source>
</evidence>
<dbReference type="InterPro" id="IPR036318">
    <property type="entry name" value="FAD-bd_PCMH-like_sf"/>
</dbReference>
<evidence type="ECO:0000313" key="22">
    <source>
        <dbReference type="Proteomes" id="UP000308271"/>
    </source>
</evidence>
<dbReference type="NCBIfam" id="TIGR00179">
    <property type="entry name" value="murB"/>
    <property type="match status" value="1"/>
</dbReference>
<dbReference type="AlphaFoldDB" id="A0A5C4SAS9"/>
<keyword evidence="9 19" id="KW-0285">Flavoprotein</keyword>
<dbReference type="PROSITE" id="PS51387">
    <property type="entry name" value="FAD_PCMH"/>
    <property type="match status" value="1"/>
</dbReference>
<dbReference type="InterPro" id="IPR011601">
    <property type="entry name" value="MurB_C"/>
</dbReference>
<dbReference type="InterPro" id="IPR016169">
    <property type="entry name" value="FAD-bd_PCMH_sub2"/>
</dbReference>
<dbReference type="InterPro" id="IPR003170">
    <property type="entry name" value="MurB"/>
</dbReference>
<dbReference type="InterPro" id="IPR016167">
    <property type="entry name" value="FAD-bd_PCMH_sub1"/>
</dbReference>
<dbReference type="RefSeq" id="WP_139455815.1">
    <property type="nucleotide sequence ID" value="NZ_VDCH01000001.1"/>
</dbReference>
<evidence type="ECO:0000256" key="17">
    <source>
        <dbReference type="ARBA" id="ARBA00031026"/>
    </source>
</evidence>
<keyword evidence="15 19" id="KW-0131">Cell cycle</keyword>
<evidence type="ECO:0000256" key="18">
    <source>
        <dbReference type="ARBA" id="ARBA00048914"/>
    </source>
</evidence>
<dbReference type="EC" id="1.3.1.98" evidence="5 19"/>
<dbReference type="GO" id="GO:0008360">
    <property type="term" value="P:regulation of cell shape"/>
    <property type="evidence" value="ECO:0007669"/>
    <property type="project" value="UniProtKB-KW"/>
</dbReference>
<keyword evidence="7 19" id="KW-0963">Cytoplasm</keyword>
<accession>A0A5C4SAS9</accession>
<evidence type="ECO:0000256" key="4">
    <source>
        <dbReference type="ARBA" id="ARBA00004752"/>
    </source>
</evidence>
<keyword evidence="10 19" id="KW-0274">FAD</keyword>
<evidence type="ECO:0000256" key="2">
    <source>
        <dbReference type="ARBA" id="ARBA00003921"/>
    </source>
</evidence>
<protein>
    <recommendedName>
        <fullName evidence="6 19">UDP-N-acetylenolpyruvoylglucosamine reductase</fullName>
        <ecNumber evidence="5 19">1.3.1.98</ecNumber>
    </recommendedName>
    <alternativeName>
        <fullName evidence="17 19">UDP-N-acetylmuramate dehydrogenase</fullName>
    </alternativeName>
</protein>
<keyword evidence="22" id="KW-1185">Reference proteome</keyword>
<keyword evidence="13 19" id="KW-0573">Peptidoglycan synthesis</keyword>
<evidence type="ECO:0000256" key="3">
    <source>
        <dbReference type="ARBA" id="ARBA00004496"/>
    </source>
</evidence>
<evidence type="ECO:0000256" key="11">
    <source>
        <dbReference type="ARBA" id="ARBA00022857"/>
    </source>
</evidence>
<evidence type="ECO:0000256" key="9">
    <source>
        <dbReference type="ARBA" id="ARBA00022630"/>
    </source>
</evidence>
<keyword evidence="12 19" id="KW-0133">Cell shape</keyword>
<comment type="similarity">
    <text evidence="19">Belongs to the MurB family.</text>
</comment>
<evidence type="ECO:0000256" key="12">
    <source>
        <dbReference type="ARBA" id="ARBA00022960"/>
    </source>
</evidence>
<proteinExistence type="inferred from homology"/>
<organism evidence="21 22">
    <name type="scientific">Chlorobaculum thiosulfatiphilum</name>
    <name type="common">Chlorobium limicola f.sp. thiosulfatophilum</name>
    <dbReference type="NCBI Taxonomy" id="115852"/>
    <lineage>
        <taxon>Bacteria</taxon>
        <taxon>Pseudomonadati</taxon>
        <taxon>Chlorobiota</taxon>
        <taxon>Chlorobiia</taxon>
        <taxon>Chlorobiales</taxon>
        <taxon>Chlorobiaceae</taxon>
        <taxon>Chlorobaculum</taxon>
    </lineage>
</organism>
<dbReference type="Gene3D" id="3.30.465.10">
    <property type="match status" value="1"/>
</dbReference>
<feature type="active site" description="Proton donor" evidence="19">
    <location>
        <position position="219"/>
    </location>
</feature>
<dbReference type="InterPro" id="IPR016166">
    <property type="entry name" value="FAD-bd_PCMH"/>
</dbReference>
<dbReference type="Gene3D" id="3.90.78.10">
    <property type="entry name" value="UDP-N-acetylenolpyruvoylglucosamine reductase, C-terminal domain"/>
    <property type="match status" value="1"/>
</dbReference>